<keyword evidence="2" id="KW-1185">Reference proteome</keyword>
<dbReference type="Proteomes" id="UP000219338">
    <property type="component" value="Unassembled WGS sequence"/>
</dbReference>
<sequence>MASPRNTLGPSIVRLDCAVRVPASPRGSIIPAVELSHDGSLCRGKGFPPLTSIGCDDTNSYNDLRTAGAFCLSVAARI</sequence>
<evidence type="ECO:0000313" key="1">
    <source>
        <dbReference type="EMBL" id="SJK98787.1"/>
    </source>
</evidence>
<reference evidence="2" key="1">
    <citation type="journal article" date="2017" name="Nat. Ecol. Evol.">
        <title>Genome expansion and lineage-specific genetic innovations in the forest pathogenic fungi Armillaria.</title>
        <authorList>
            <person name="Sipos G."/>
            <person name="Prasanna A.N."/>
            <person name="Walter M.C."/>
            <person name="O'Connor E."/>
            <person name="Balint B."/>
            <person name="Krizsan K."/>
            <person name="Kiss B."/>
            <person name="Hess J."/>
            <person name="Varga T."/>
            <person name="Slot J."/>
            <person name="Riley R."/>
            <person name="Boka B."/>
            <person name="Rigling D."/>
            <person name="Barry K."/>
            <person name="Lee J."/>
            <person name="Mihaltcheva S."/>
            <person name="LaButti K."/>
            <person name="Lipzen A."/>
            <person name="Waldron R."/>
            <person name="Moloney N.M."/>
            <person name="Sperisen C."/>
            <person name="Kredics L."/>
            <person name="Vagvoelgyi C."/>
            <person name="Patrignani A."/>
            <person name="Fitzpatrick D."/>
            <person name="Nagy I."/>
            <person name="Doyle S."/>
            <person name="Anderson J.B."/>
            <person name="Grigoriev I.V."/>
            <person name="Gueldener U."/>
            <person name="Muensterkoetter M."/>
            <person name="Nagy L.G."/>
        </authorList>
    </citation>
    <scope>NUCLEOTIDE SEQUENCE [LARGE SCALE GENOMIC DNA]</scope>
    <source>
        <strain evidence="2">C18/9</strain>
    </source>
</reference>
<name>A0A284QQP9_ARMOS</name>
<evidence type="ECO:0000313" key="2">
    <source>
        <dbReference type="Proteomes" id="UP000219338"/>
    </source>
</evidence>
<dbReference type="AlphaFoldDB" id="A0A284QQP9"/>
<proteinExistence type="predicted"/>
<gene>
    <name evidence="1" type="ORF">ARMOST_02056</name>
</gene>
<organism evidence="1 2">
    <name type="scientific">Armillaria ostoyae</name>
    <name type="common">Armillaria root rot fungus</name>
    <dbReference type="NCBI Taxonomy" id="47428"/>
    <lineage>
        <taxon>Eukaryota</taxon>
        <taxon>Fungi</taxon>
        <taxon>Dikarya</taxon>
        <taxon>Basidiomycota</taxon>
        <taxon>Agaricomycotina</taxon>
        <taxon>Agaricomycetes</taxon>
        <taxon>Agaricomycetidae</taxon>
        <taxon>Agaricales</taxon>
        <taxon>Marasmiineae</taxon>
        <taxon>Physalacriaceae</taxon>
        <taxon>Armillaria</taxon>
    </lineage>
</organism>
<accession>A0A284QQP9</accession>
<protein>
    <submittedName>
        <fullName evidence="1">Uncharacterized protein</fullName>
    </submittedName>
</protein>
<dbReference type="EMBL" id="FUEG01000001">
    <property type="protein sequence ID" value="SJK98787.1"/>
    <property type="molecule type" value="Genomic_DNA"/>
</dbReference>